<dbReference type="EMBL" id="LNGE01000003">
    <property type="protein sequence ID" value="KYC46207.1"/>
    <property type="molecule type" value="Genomic_DNA"/>
</dbReference>
<dbReference type="PATRIC" id="fig|1706436.3.peg.209"/>
<comment type="caution">
    <text evidence="1">The sequence shown here is derived from an EMBL/GenBank/DDBJ whole genome shotgun (WGS) entry which is preliminary data.</text>
</comment>
<proteinExistence type="predicted"/>
<evidence type="ECO:0000313" key="2">
    <source>
        <dbReference type="EMBL" id="KYC48407.1"/>
    </source>
</evidence>
<protein>
    <submittedName>
        <fullName evidence="1">Uncharacterized protein</fullName>
    </submittedName>
</protein>
<reference evidence="4 5" key="1">
    <citation type="journal article" date="2016" name="ISME J.">
        <title>Chasing the elusive Euryarchaeota class WSA2: genomes reveal a uniquely fastidious methyl-reducing methanogen.</title>
        <authorList>
            <person name="Nobu M.K."/>
            <person name="Narihiro T."/>
            <person name="Kuroda K."/>
            <person name="Mei R."/>
            <person name="Liu W.T."/>
        </authorList>
    </citation>
    <scope>NUCLEOTIDE SEQUENCE [LARGE SCALE GENOMIC DNA]</scope>
    <source>
        <strain evidence="1">B03fssc0709_Meth_Bin005</strain>
        <strain evidence="2">B15fssc0709_Meth_Bin003</strain>
        <strain evidence="3">BMIXfssc0709_Meth_Bin006</strain>
    </source>
</reference>
<organism evidence="1 5">
    <name type="scientific">Candidatus Methanofastidiosum methylothiophilum</name>
    <dbReference type="NCBI Taxonomy" id="1705564"/>
    <lineage>
        <taxon>Archaea</taxon>
        <taxon>Methanobacteriati</taxon>
        <taxon>Methanobacteriota</taxon>
        <taxon>Stenosarchaea group</taxon>
        <taxon>Candidatus Methanofastidiosia</taxon>
        <taxon>Candidatus Methanofastidiosales</taxon>
        <taxon>Candidatus Methanofastidiosaceae</taxon>
        <taxon>Candidatus Methanofastidiosum</taxon>
    </lineage>
</organism>
<gene>
    <name evidence="1" type="ORF">APG10_00210</name>
    <name evidence="2" type="ORF">APG11_00320</name>
    <name evidence="3" type="ORF">APG12_00366</name>
</gene>
<dbReference type="Proteomes" id="UP000092403">
    <property type="component" value="Unassembled WGS sequence"/>
</dbReference>
<sequence>MVILGLFLTAFSSFVFAADYYYSFTVNYGSYKNIDFDNIVGLPANYHYNDADPLATTYGVVNKIGNRMVKYTPSGCHGTDVFTFSVNQGQNIRTVQVTATITCNDPPIPDCTYYVDYNCATGDIIVGGTTYDYINVNNAARTCYPTSNYKGSMFLVNPNPGTAVFAGGGNQIDYSLSECSGYCGQTDTLTFLADKVGAGGDIPDPITIKVVIGIICSNGNGGQPIANADSAEVCKESCVTIDVLSNDLNKGASPQINFIGTPTGGTAELSNGKIKYCAPKTTGTYFFDYTFTDGEATSNPATVTVIVNDCIVEDQRKLIPSSILYPGIDIIQMTVPASGDNVILGGKVVSPLEVAPGIQSLTVQVKNKGFLTQVDAGVRLEGLPQGVSFSLEPSTQKIKAHSTGTYSLTLTVPPTTSSGTYSIKAVSYSRRGITDRVEFNLIVD</sequence>
<evidence type="ECO:0000313" key="4">
    <source>
        <dbReference type="Proteomes" id="UP000091929"/>
    </source>
</evidence>
<evidence type="ECO:0000313" key="5">
    <source>
        <dbReference type="Proteomes" id="UP000092401"/>
    </source>
</evidence>
<dbReference type="Gene3D" id="2.60.40.2810">
    <property type="match status" value="1"/>
</dbReference>
<evidence type="ECO:0000313" key="3">
    <source>
        <dbReference type="EMBL" id="KYC51081.1"/>
    </source>
</evidence>
<dbReference type="Proteomes" id="UP000091929">
    <property type="component" value="Unassembled WGS sequence"/>
</dbReference>
<accession>A0A150IMP1</accession>
<accession>A0A150J1G1</accession>
<accession>A0A150ITU3</accession>
<dbReference type="EMBL" id="LNGF01000005">
    <property type="protein sequence ID" value="KYC48407.1"/>
    <property type="molecule type" value="Genomic_DNA"/>
</dbReference>
<dbReference type="PATRIC" id="fig|1706437.3.peg.321"/>
<dbReference type="PATRIC" id="fig|1706438.3.peg.365"/>
<dbReference type="EMBL" id="LNJC01000004">
    <property type="protein sequence ID" value="KYC51081.1"/>
    <property type="molecule type" value="Genomic_DNA"/>
</dbReference>
<dbReference type="Proteomes" id="UP000092401">
    <property type="component" value="Unassembled WGS sequence"/>
</dbReference>
<dbReference type="Pfam" id="PF17963">
    <property type="entry name" value="Big_9"/>
    <property type="match status" value="1"/>
</dbReference>
<dbReference type="AlphaFoldDB" id="A0A150IMP1"/>
<evidence type="ECO:0000313" key="1">
    <source>
        <dbReference type="EMBL" id="KYC46207.1"/>
    </source>
</evidence>
<name>A0A150IMP1_9EURY</name>